<dbReference type="EMBL" id="WIXP02000011">
    <property type="protein sequence ID" value="KAF6202780.1"/>
    <property type="molecule type" value="Genomic_DNA"/>
</dbReference>
<protein>
    <recommendedName>
        <fullName evidence="7">G-protein coupled receptors family 1 profile domain-containing protein</fullName>
    </recommendedName>
</protein>
<name>A0A8S9X0S8_APOLU</name>
<dbReference type="GO" id="GO:0016020">
    <property type="term" value="C:membrane"/>
    <property type="evidence" value="ECO:0007669"/>
    <property type="project" value="UniProtKB-SubCell"/>
</dbReference>
<dbReference type="PANTHER" id="PTHR46641">
    <property type="entry name" value="FMRFAMIDE RECEPTOR-RELATED"/>
    <property type="match status" value="1"/>
</dbReference>
<organism evidence="8 9">
    <name type="scientific">Apolygus lucorum</name>
    <name type="common">Small green plant bug</name>
    <name type="synonym">Lygocoris lucorum</name>
    <dbReference type="NCBI Taxonomy" id="248454"/>
    <lineage>
        <taxon>Eukaryota</taxon>
        <taxon>Metazoa</taxon>
        <taxon>Ecdysozoa</taxon>
        <taxon>Arthropoda</taxon>
        <taxon>Hexapoda</taxon>
        <taxon>Insecta</taxon>
        <taxon>Pterygota</taxon>
        <taxon>Neoptera</taxon>
        <taxon>Paraneoptera</taxon>
        <taxon>Hemiptera</taxon>
        <taxon>Heteroptera</taxon>
        <taxon>Panheteroptera</taxon>
        <taxon>Cimicomorpha</taxon>
        <taxon>Miridae</taxon>
        <taxon>Mirini</taxon>
        <taxon>Apolygus</taxon>
    </lineage>
</organism>
<dbReference type="PRINTS" id="PR00237">
    <property type="entry name" value="GPCRRHODOPSN"/>
</dbReference>
<dbReference type="Proteomes" id="UP000466442">
    <property type="component" value="Unassembled WGS sequence"/>
</dbReference>
<dbReference type="AlphaFoldDB" id="A0A8S9X0S8"/>
<evidence type="ECO:0000313" key="8">
    <source>
        <dbReference type="EMBL" id="KAF6202780.1"/>
    </source>
</evidence>
<feature type="domain" description="G-protein coupled receptors family 1 profile" evidence="7">
    <location>
        <begin position="1"/>
        <end position="220"/>
    </location>
</feature>
<sequence>MIIWSRPNLRSTSSVVLVALAVSDTLVILTNLWFELPLDYNVLKAYNGLSILDHFNVVFFHNYYVQLSFNVVRVIYKMAATSSLYLTVIITLERYICICHPFWFEEWCSYSRICKSVAATIVFSFAYHVTAFWEFGVIQQTYIHEGNPTTLHIPVLSEIATDSYYAIYTWIFILVDYLIPLTSIVVLNAITFIKLRRMNRNRREISDEPKPQVPEVLIRS</sequence>
<feature type="transmembrane region" description="Helical" evidence="6">
    <location>
        <begin position="54"/>
        <end position="72"/>
    </location>
</feature>
<accession>A0A8S9X0S8</accession>
<keyword evidence="9" id="KW-1185">Reference proteome</keyword>
<comment type="subcellular location">
    <subcellularLocation>
        <location evidence="1">Membrane</location>
    </subcellularLocation>
</comment>
<keyword evidence="4 6" id="KW-1133">Transmembrane helix</keyword>
<evidence type="ECO:0000256" key="6">
    <source>
        <dbReference type="SAM" id="Phobius"/>
    </source>
</evidence>
<keyword evidence="3 6" id="KW-0812">Transmembrane</keyword>
<reference evidence="8" key="1">
    <citation type="journal article" date="2021" name="Mol. Ecol. Resour.">
        <title>Apolygus lucorum genome provides insights into omnivorousness and mesophyll feeding.</title>
        <authorList>
            <person name="Liu Y."/>
            <person name="Liu H."/>
            <person name="Wang H."/>
            <person name="Huang T."/>
            <person name="Liu B."/>
            <person name="Yang B."/>
            <person name="Yin L."/>
            <person name="Li B."/>
            <person name="Zhang Y."/>
            <person name="Zhang S."/>
            <person name="Jiang F."/>
            <person name="Zhang X."/>
            <person name="Ren Y."/>
            <person name="Wang B."/>
            <person name="Wang S."/>
            <person name="Lu Y."/>
            <person name="Wu K."/>
            <person name="Fan W."/>
            <person name="Wang G."/>
        </authorList>
    </citation>
    <scope>NUCLEOTIDE SEQUENCE</scope>
    <source>
        <strain evidence="8">12Hb</strain>
    </source>
</reference>
<dbReference type="OrthoDB" id="10011262at2759"/>
<dbReference type="InterPro" id="IPR017452">
    <property type="entry name" value="GPCR_Rhodpsn_7TM"/>
</dbReference>
<evidence type="ECO:0000313" key="9">
    <source>
        <dbReference type="Proteomes" id="UP000466442"/>
    </source>
</evidence>
<dbReference type="Gene3D" id="1.20.1070.10">
    <property type="entry name" value="Rhodopsin 7-helix transmembrane proteins"/>
    <property type="match status" value="1"/>
</dbReference>
<dbReference type="InterPro" id="IPR052954">
    <property type="entry name" value="GPCR-Ligand_Int"/>
</dbReference>
<dbReference type="PANTHER" id="PTHR46641:SF18">
    <property type="entry name" value="G-PROTEIN COUPLED RECEPTORS FAMILY 1 PROFILE DOMAIN-CONTAINING PROTEIN"/>
    <property type="match status" value="1"/>
</dbReference>
<feature type="transmembrane region" description="Helical" evidence="6">
    <location>
        <begin position="167"/>
        <end position="193"/>
    </location>
</feature>
<evidence type="ECO:0000256" key="4">
    <source>
        <dbReference type="ARBA" id="ARBA00022989"/>
    </source>
</evidence>
<dbReference type="SUPFAM" id="SSF81321">
    <property type="entry name" value="Family A G protein-coupled receptor-like"/>
    <property type="match status" value="1"/>
</dbReference>
<keyword evidence="5 6" id="KW-0472">Membrane</keyword>
<evidence type="ECO:0000256" key="1">
    <source>
        <dbReference type="ARBA" id="ARBA00004370"/>
    </source>
</evidence>
<dbReference type="InterPro" id="IPR000276">
    <property type="entry name" value="GPCR_Rhodpsn"/>
</dbReference>
<comment type="caution">
    <text evidence="8">The sequence shown here is derived from an EMBL/GenBank/DDBJ whole genome shotgun (WGS) entry which is preliminary data.</text>
</comment>
<evidence type="ECO:0000259" key="7">
    <source>
        <dbReference type="PROSITE" id="PS50262"/>
    </source>
</evidence>
<feature type="transmembrane region" description="Helical" evidence="6">
    <location>
        <begin position="12"/>
        <end position="34"/>
    </location>
</feature>
<comment type="similarity">
    <text evidence="2">Belongs to the G-protein coupled receptor 1 family.</text>
</comment>
<gene>
    <name evidence="8" type="ORF">GE061_003183</name>
</gene>
<evidence type="ECO:0000256" key="2">
    <source>
        <dbReference type="ARBA" id="ARBA00010663"/>
    </source>
</evidence>
<proteinExistence type="inferred from homology"/>
<evidence type="ECO:0000256" key="3">
    <source>
        <dbReference type="ARBA" id="ARBA00022692"/>
    </source>
</evidence>
<dbReference type="Pfam" id="PF00001">
    <property type="entry name" value="7tm_1"/>
    <property type="match status" value="1"/>
</dbReference>
<dbReference type="PROSITE" id="PS50262">
    <property type="entry name" value="G_PROTEIN_RECEP_F1_2"/>
    <property type="match status" value="1"/>
</dbReference>
<evidence type="ECO:0000256" key="5">
    <source>
        <dbReference type="ARBA" id="ARBA00023136"/>
    </source>
</evidence>
<dbReference type="GO" id="GO:0004930">
    <property type="term" value="F:G protein-coupled receptor activity"/>
    <property type="evidence" value="ECO:0007669"/>
    <property type="project" value="InterPro"/>
</dbReference>